<evidence type="ECO:0000313" key="15">
    <source>
        <dbReference type="EMBL" id="SBV67276.1"/>
    </source>
</evidence>
<evidence type="ECO:0000313" key="14">
    <source>
        <dbReference type="EMBL" id="SBV62779.1"/>
    </source>
</evidence>
<gene>
    <name evidence="15" type="ORF">KL86CIT2_530064</name>
    <name evidence="14" type="ORF">KM92CIT3_200319</name>
</gene>
<accession>A0A212I7U0</accession>
<keyword evidence="6 10" id="KW-0812">Transmembrane</keyword>
<keyword evidence="4" id="KW-1134">Transmembrane beta strand</keyword>
<evidence type="ECO:0000256" key="9">
    <source>
        <dbReference type="ARBA" id="ARBA00023237"/>
    </source>
</evidence>
<keyword evidence="9 10" id="KW-0998">Cell outer membrane</keyword>
<dbReference type="FunFam" id="2.60.40.3110:FF:000001">
    <property type="entry name" value="Putative fimbrial outer membrane usher"/>
    <property type="match status" value="1"/>
</dbReference>
<evidence type="ECO:0000256" key="1">
    <source>
        <dbReference type="ARBA" id="ARBA00004571"/>
    </source>
</evidence>
<dbReference type="PANTHER" id="PTHR30451">
    <property type="entry name" value="OUTER MEMBRANE USHER PROTEIN"/>
    <property type="match status" value="1"/>
</dbReference>
<dbReference type="RefSeq" id="WP_046670400.1">
    <property type="nucleotide sequence ID" value="NZ_LT598671.1"/>
</dbReference>
<dbReference type="InterPro" id="IPR025885">
    <property type="entry name" value="PapC_N"/>
</dbReference>
<evidence type="ECO:0000256" key="5">
    <source>
        <dbReference type="ARBA" id="ARBA00022558"/>
    </source>
</evidence>
<name>A0A212I7U0_9ENTR</name>
<reference evidence="14" key="1">
    <citation type="submission" date="2016-04" db="EMBL/GenBank/DDBJ databases">
        <authorList>
            <person name="Evans L.H."/>
            <person name="Alamgir A."/>
            <person name="Owens N."/>
            <person name="Weber N.D."/>
            <person name="Virtaneva K."/>
            <person name="Barbian K."/>
            <person name="Babar A."/>
            <person name="Rosenke K."/>
        </authorList>
    </citation>
    <scope>NUCLEOTIDE SEQUENCE</scope>
    <source>
        <strain evidence="15">86-2</strain>
        <strain evidence="14">92-3</strain>
    </source>
</reference>
<evidence type="ECO:0000256" key="2">
    <source>
        <dbReference type="ARBA" id="ARBA00008064"/>
    </source>
</evidence>
<organism evidence="14">
    <name type="scientific">uncultured Citrobacter sp</name>
    <dbReference type="NCBI Taxonomy" id="200446"/>
    <lineage>
        <taxon>Bacteria</taxon>
        <taxon>Pseudomonadati</taxon>
        <taxon>Pseudomonadota</taxon>
        <taxon>Gammaproteobacteria</taxon>
        <taxon>Enterobacterales</taxon>
        <taxon>Enterobacteriaceae</taxon>
        <taxon>Citrobacter</taxon>
        <taxon>environmental samples</taxon>
    </lineage>
</organism>
<comment type="similarity">
    <text evidence="2 10">Belongs to the fimbrial export usher family.</text>
</comment>
<dbReference type="GO" id="GO:0009279">
    <property type="term" value="C:cell outer membrane"/>
    <property type="evidence" value="ECO:0007669"/>
    <property type="project" value="UniProtKB-SubCell"/>
</dbReference>
<evidence type="ECO:0000259" key="12">
    <source>
        <dbReference type="Pfam" id="PF13953"/>
    </source>
</evidence>
<dbReference type="InterPro" id="IPR037224">
    <property type="entry name" value="PapC_N_sf"/>
</dbReference>
<dbReference type="Pfam" id="PF13954">
    <property type="entry name" value="PapC_N"/>
    <property type="match status" value="1"/>
</dbReference>
<dbReference type="PANTHER" id="PTHR30451:SF21">
    <property type="entry name" value="FIMBRIAL USHER DOMAIN-CONTAINING PROTEIN YDET-RELATED"/>
    <property type="match status" value="1"/>
</dbReference>
<keyword evidence="8 10" id="KW-0472">Membrane</keyword>
<dbReference type="InterPro" id="IPR025949">
    <property type="entry name" value="PapC-like_C"/>
</dbReference>
<evidence type="ECO:0000256" key="11">
    <source>
        <dbReference type="SAM" id="SignalP"/>
    </source>
</evidence>
<sequence>MMIKNKQPQRFKEKVFTLSTLVLCMPAYANSAPQFNTRFVHGAQNITSVVQIARNDGLSEGTFEYDIYIDHSFVETRNVAFKRRQPEGKPQPCLSADDLRRYGIKIPDDRSDTCVELTALIANSRLTADANYQRIDISVPEAFLLSTAHDAVPESAYDDGVNAAFVGYNVNTTRLAEQGQDHDSVFASFANGINLAGWHFRNQSTFSYASGSGRQWQAVSTWVERNIVALRSRLRIGQTYTDDNVFDSIQFTGAQLTSDENMLPDSQRDFAPVVRGVANSNATIEIRQNGYLIYSKNVAPGAFDIDDINPSNQSGDLDVSVIEADGSRRNFSVPYSAVPNMLRADNSRFQFTGGEYRDGYSGGWRPRFVQGTLSYGLSSGTTLYGGLLAAESYNAIATGVAQDLHQFGAISFDITTARAQLASGEASTGQSYRFLYSKSLNQYGTDFRLVGYRYNTSGYYSFSDTINEHNSWSSGYYDIAYDDPNQQLRYPGEQHNKKHYYTSNYNNRRQRFEVSVNQRLWDNASLYVSASQQNYWHNGSHDRTIQLGYNDTLGKINWSVYVQDTRNQYDYQDRSINLTLSIPFDFMDSHGFVSANVMHSQQNGDSYSTSYSNTAFDDRLSWGVQGSTTDRQDSAAGVNAAWQGDKMNVQGGYSAGRNYQNMNMGISGGAMLHAGGVTLMHSPGDTMVLVEAQNADGVHIQQQNGVAIDGNGYAVLTAADAWHYNVVSLNTADIGAGLDIPQAQKKIVPTEKAIGKVVFETFSGRNYLVNAVIPGNIAPPVGAIVRDAKGRNHGLVGLHGALYASGVEDNSRLEVRWGSHTNEHCFIQMPDNHHQPVKKIGYTQITAQCVGS</sequence>
<feature type="domain" description="PapC-like C-terminal" evidence="12">
    <location>
        <begin position="775"/>
        <end position="827"/>
    </location>
</feature>
<dbReference type="Gene3D" id="2.60.40.2610">
    <property type="entry name" value="Outer membrane usher protein FimD, plug domain"/>
    <property type="match status" value="1"/>
</dbReference>
<protein>
    <recommendedName>
        <fullName evidence="16">Fimbrial biogenesis outer membrane usher protein</fullName>
    </recommendedName>
</protein>
<keyword evidence="7 11" id="KW-0732">Signal</keyword>
<proteinExistence type="inferred from homology"/>
<dbReference type="GO" id="GO:0009297">
    <property type="term" value="P:pilus assembly"/>
    <property type="evidence" value="ECO:0007669"/>
    <property type="project" value="InterPro"/>
</dbReference>
<dbReference type="AlphaFoldDB" id="A0A212I7U0"/>
<dbReference type="PROSITE" id="PS01151">
    <property type="entry name" value="FIMBRIAL_USHER"/>
    <property type="match status" value="1"/>
</dbReference>
<dbReference type="SUPFAM" id="SSF141729">
    <property type="entry name" value="FimD N-terminal domain-like"/>
    <property type="match status" value="1"/>
</dbReference>
<feature type="domain" description="PapC N-terminal" evidence="13">
    <location>
        <begin position="34"/>
        <end position="171"/>
    </location>
</feature>
<keyword evidence="3 10" id="KW-0813">Transport</keyword>
<evidence type="ECO:0000256" key="6">
    <source>
        <dbReference type="ARBA" id="ARBA00022692"/>
    </source>
</evidence>
<feature type="signal peptide" evidence="11">
    <location>
        <begin position="1"/>
        <end position="29"/>
    </location>
</feature>
<evidence type="ECO:0008006" key="16">
    <source>
        <dbReference type="Google" id="ProtNLM"/>
    </source>
</evidence>
<dbReference type="InterPro" id="IPR018030">
    <property type="entry name" value="Fimbrial_membr_usher_CS"/>
</dbReference>
<dbReference type="Gene3D" id="2.60.40.2070">
    <property type="match status" value="1"/>
</dbReference>
<evidence type="ECO:0000256" key="8">
    <source>
        <dbReference type="ARBA" id="ARBA00023136"/>
    </source>
</evidence>
<dbReference type="EMBL" id="FLUA01000053">
    <property type="protein sequence ID" value="SBV67276.1"/>
    <property type="molecule type" value="Genomic_DNA"/>
</dbReference>
<dbReference type="InterPro" id="IPR000015">
    <property type="entry name" value="Fimb_usher"/>
</dbReference>
<dbReference type="Pfam" id="PF13953">
    <property type="entry name" value="PapC_C"/>
    <property type="match status" value="1"/>
</dbReference>
<dbReference type="InterPro" id="IPR043142">
    <property type="entry name" value="PapC-like_C_sf"/>
</dbReference>
<keyword evidence="5 10" id="KW-1029">Fimbrium biogenesis</keyword>
<dbReference type="Pfam" id="PF00577">
    <property type="entry name" value="Usher"/>
    <property type="match status" value="1"/>
</dbReference>
<dbReference type="Gene3D" id="3.10.20.410">
    <property type="match status" value="1"/>
</dbReference>
<evidence type="ECO:0000259" key="13">
    <source>
        <dbReference type="Pfam" id="PF13954"/>
    </source>
</evidence>
<feature type="chain" id="PRO_5015073567" description="Fimbrial biogenesis outer membrane usher protein" evidence="11">
    <location>
        <begin position="30"/>
        <end position="852"/>
    </location>
</feature>
<dbReference type="GO" id="GO:0015473">
    <property type="term" value="F:fimbrial usher porin activity"/>
    <property type="evidence" value="ECO:0007669"/>
    <property type="project" value="InterPro"/>
</dbReference>
<comment type="subcellular location">
    <subcellularLocation>
        <location evidence="1 10">Cell outer membrane</location>
        <topology evidence="1 10">Multi-pass membrane protein</topology>
    </subcellularLocation>
</comment>
<evidence type="ECO:0000256" key="10">
    <source>
        <dbReference type="RuleBase" id="RU003884"/>
    </source>
</evidence>
<evidence type="ECO:0000256" key="4">
    <source>
        <dbReference type="ARBA" id="ARBA00022452"/>
    </source>
</evidence>
<evidence type="ECO:0000256" key="7">
    <source>
        <dbReference type="ARBA" id="ARBA00022729"/>
    </source>
</evidence>
<dbReference type="Gene3D" id="2.60.40.3110">
    <property type="match status" value="1"/>
</dbReference>
<evidence type="ECO:0000256" key="3">
    <source>
        <dbReference type="ARBA" id="ARBA00022448"/>
    </source>
</evidence>
<dbReference type="EMBL" id="FLUB01000013">
    <property type="protein sequence ID" value="SBV62779.1"/>
    <property type="molecule type" value="Genomic_DNA"/>
</dbReference>
<dbReference type="InterPro" id="IPR042186">
    <property type="entry name" value="FimD_plug_dom"/>
</dbReference>